<sequence>MQIQPRQQLLEIWQAIGRHSFPGGDWEWGDDGKQSSVADSERLLCLLYPATEIPEFRLDDPDTTDADVLSALRTVGTRSDIPVRLLEIMHDYMGAHTDEKKTPTFAGGHYFSSADDKKDLTPEQLAVGVVDSYSMAVTLCLATLGFLKVYTGKQRRAEVRELAEELRAATSLRLTAAMVSLLRSFTVSVFDSESSQGEALVGLVGQGRLPDRLVVQQLQRRLKPLRATIRDRFTIGVDIVGDLDDENQLFECGWSWSVVDTAPPVDTTIPIGQQPPGVAQPVPYLYFTVAALDGIVDLFSDRTLTLGLLTPEQQGLAEALRLRWEITQRYWSLLARFGEGRWPLEDIPWRTTGQRLESEYFTLLVSAILVQDHQRRRGSEDDLSRMATIMERLAERGRITGRMTGRDGAVALHSPGVRLPLHGSDRLGPPMQWTMKDFSAQLLKRAIQLGGLSRTIGTRDRMLVLGEASLEHLWLRRLRSGRGSKLWDDVTGAFPEAPLGPSTAVSWSSTERLVECMVAARSLFQEPPLRSPELTAYADSLLSEANHLFGKELLEPSSSSDGSRGIAIKGIEVSLRRARQVIDEQPGTACALALQVLGQLDAMAMGRRAAARGM</sequence>
<proteinExistence type="predicted"/>
<protein>
    <submittedName>
        <fullName evidence="1">Uncharacterized protein</fullName>
    </submittedName>
</protein>
<dbReference type="Proteomes" id="UP000181951">
    <property type="component" value="Unassembled WGS sequence"/>
</dbReference>
<dbReference type="AlphaFoldDB" id="A0A1H8J590"/>
<name>A0A1H8J590_9ACTN</name>
<dbReference type="InterPro" id="IPR049777">
    <property type="entry name" value="SCO2524-like"/>
</dbReference>
<gene>
    <name evidence="1" type="ORF">SAMN05216267_1009155</name>
</gene>
<evidence type="ECO:0000313" key="2">
    <source>
        <dbReference type="Proteomes" id="UP000181951"/>
    </source>
</evidence>
<dbReference type="NCBIfam" id="NF040567">
    <property type="entry name" value="SCO2524_fam"/>
    <property type="match status" value="1"/>
</dbReference>
<evidence type="ECO:0000313" key="1">
    <source>
        <dbReference type="EMBL" id="SEN75377.1"/>
    </source>
</evidence>
<dbReference type="RefSeq" id="WP_069463641.1">
    <property type="nucleotide sequence ID" value="NZ_FODD01000009.1"/>
</dbReference>
<accession>A0A1H8J590</accession>
<dbReference type="EMBL" id="FODD01000009">
    <property type="protein sequence ID" value="SEN75377.1"/>
    <property type="molecule type" value="Genomic_DNA"/>
</dbReference>
<dbReference type="STRING" id="310780.SAMN05216267_1009155"/>
<dbReference type="OrthoDB" id="3311648at2"/>
<organism evidence="1 2">
    <name type="scientific">Actinacidiphila rubida</name>
    <dbReference type="NCBI Taxonomy" id="310780"/>
    <lineage>
        <taxon>Bacteria</taxon>
        <taxon>Bacillati</taxon>
        <taxon>Actinomycetota</taxon>
        <taxon>Actinomycetes</taxon>
        <taxon>Kitasatosporales</taxon>
        <taxon>Streptomycetaceae</taxon>
        <taxon>Actinacidiphila</taxon>
    </lineage>
</organism>
<keyword evidence="2" id="KW-1185">Reference proteome</keyword>
<reference evidence="1 2" key="1">
    <citation type="submission" date="2016-10" db="EMBL/GenBank/DDBJ databases">
        <authorList>
            <person name="de Groot N.N."/>
        </authorList>
    </citation>
    <scope>NUCLEOTIDE SEQUENCE [LARGE SCALE GENOMIC DNA]</scope>
    <source>
        <strain evidence="1 2">CGMCC 4.2026</strain>
    </source>
</reference>